<evidence type="ECO:0000313" key="9">
    <source>
        <dbReference type="WBParaSite" id="PgR046_g030_t06"/>
    </source>
</evidence>
<dbReference type="Proteomes" id="UP000887569">
    <property type="component" value="Unplaced"/>
</dbReference>
<dbReference type="InterPro" id="IPR051946">
    <property type="entry name" value="Intracell_Traff-Reg"/>
</dbReference>
<protein>
    <submittedName>
        <fullName evidence="9">HAP1 N-terminal domain-containing protein</fullName>
    </submittedName>
</protein>
<feature type="region of interest" description="Disordered" evidence="6">
    <location>
        <begin position="485"/>
        <end position="524"/>
    </location>
</feature>
<name>A0A915BN14_PARUN</name>
<evidence type="ECO:0000256" key="5">
    <source>
        <dbReference type="SAM" id="Coils"/>
    </source>
</evidence>
<comment type="subcellular location">
    <subcellularLocation>
        <location evidence="1">Mitochondrion</location>
    </subcellularLocation>
</comment>
<feature type="compositionally biased region" description="Basic and acidic residues" evidence="6">
    <location>
        <begin position="485"/>
        <end position="510"/>
    </location>
</feature>
<evidence type="ECO:0000256" key="6">
    <source>
        <dbReference type="SAM" id="MobiDB-lite"/>
    </source>
</evidence>
<feature type="coiled-coil region" evidence="5">
    <location>
        <begin position="151"/>
        <end position="351"/>
    </location>
</feature>
<dbReference type="InterPro" id="IPR022154">
    <property type="entry name" value="TRAK1/2_C"/>
</dbReference>
<dbReference type="GO" id="GO:0047496">
    <property type="term" value="P:vesicle transport along microtubule"/>
    <property type="evidence" value="ECO:0007669"/>
    <property type="project" value="TreeGrafter"/>
</dbReference>
<dbReference type="PANTHER" id="PTHR15751">
    <property type="entry name" value="TRAFFICKING KINESIN-BINDING PROTEIN"/>
    <property type="match status" value="1"/>
</dbReference>
<feature type="compositionally biased region" description="Polar residues" evidence="6">
    <location>
        <begin position="573"/>
        <end position="585"/>
    </location>
</feature>
<dbReference type="InterPro" id="IPR006933">
    <property type="entry name" value="HAP1_N"/>
</dbReference>
<dbReference type="WBParaSite" id="PgR046_g030_t06">
    <property type="protein sequence ID" value="PgR046_g030_t06"/>
    <property type="gene ID" value="PgR046_g030"/>
</dbReference>
<dbReference type="Pfam" id="PF04849">
    <property type="entry name" value="HAP1_N"/>
    <property type="match status" value="1"/>
</dbReference>
<dbReference type="GO" id="GO:0031410">
    <property type="term" value="C:cytoplasmic vesicle"/>
    <property type="evidence" value="ECO:0007669"/>
    <property type="project" value="TreeGrafter"/>
</dbReference>
<dbReference type="SMART" id="SM01424">
    <property type="entry name" value="HAP1_N"/>
    <property type="match status" value="1"/>
</dbReference>
<organism evidence="8 9">
    <name type="scientific">Parascaris univalens</name>
    <name type="common">Nematode worm</name>
    <dbReference type="NCBI Taxonomy" id="6257"/>
    <lineage>
        <taxon>Eukaryota</taxon>
        <taxon>Metazoa</taxon>
        <taxon>Ecdysozoa</taxon>
        <taxon>Nematoda</taxon>
        <taxon>Chromadorea</taxon>
        <taxon>Rhabditida</taxon>
        <taxon>Spirurina</taxon>
        <taxon>Ascaridomorpha</taxon>
        <taxon>Ascaridoidea</taxon>
        <taxon>Ascarididae</taxon>
        <taxon>Parascaris</taxon>
    </lineage>
</organism>
<feature type="compositionally biased region" description="Low complexity" evidence="6">
    <location>
        <begin position="513"/>
        <end position="523"/>
    </location>
</feature>
<dbReference type="GO" id="GO:0048311">
    <property type="term" value="P:mitochondrion distribution"/>
    <property type="evidence" value="ECO:0007669"/>
    <property type="project" value="TreeGrafter"/>
</dbReference>
<comment type="similarity">
    <text evidence="2">Belongs to the milton family.</text>
</comment>
<evidence type="ECO:0000256" key="4">
    <source>
        <dbReference type="ARBA" id="ARBA00023128"/>
    </source>
</evidence>
<proteinExistence type="inferred from homology"/>
<dbReference type="Pfam" id="PF12448">
    <property type="entry name" value="Milton"/>
    <property type="match status" value="1"/>
</dbReference>
<feature type="domain" description="HAP1 N-terminal" evidence="7">
    <location>
        <begin position="66"/>
        <end position="358"/>
    </location>
</feature>
<keyword evidence="4" id="KW-0496">Mitochondrion</keyword>
<evidence type="ECO:0000256" key="3">
    <source>
        <dbReference type="ARBA" id="ARBA00023054"/>
    </source>
</evidence>
<dbReference type="GO" id="GO:0005739">
    <property type="term" value="C:mitochondrion"/>
    <property type="evidence" value="ECO:0007669"/>
    <property type="project" value="UniProtKB-SubCell"/>
</dbReference>
<evidence type="ECO:0000256" key="2">
    <source>
        <dbReference type="ARBA" id="ARBA00007007"/>
    </source>
</evidence>
<evidence type="ECO:0000259" key="7">
    <source>
        <dbReference type="SMART" id="SM01424"/>
    </source>
</evidence>
<dbReference type="GO" id="GO:0017022">
    <property type="term" value="F:myosin binding"/>
    <property type="evidence" value="ECO:0007669"/>
    <property type="project" value="TreeGrafter"/>
</dbReference>
<accession>A0A915BN14</accession>
<evidence type="ECO:0000256" key="1">
    <source>
        <dbReference type="ARBA" id="ARBA00004173"/>
    </source>
</evidence>
<feature type="compositionally biased region" description="Low complexity" evidence="6">
    <location>
        <begin position="588"/>
        <end position="600"/>
    </location>
</feature>
<dbReference type="GO" id="GO:0006605">
    <property type="term" value="P:protein targeting"/>
    <property type="evidence" value="ECO:0007669"/>
    <property type="project" value="TreeGrafter"/>
</dbReference>
<sequence length="792" mass="89027">MFQNEAQMSHTSSRSSNHIQDNINRRLIDILSLFSSVSENLIASIYANNVYFGNSTTYASNDARSGRLLSMANQIYAQNATSICHLSIRSRDMFILLSYQQIQLIFSYFELSARRERPMSAVNTRQQDNASEIARLLEEKEKDLELAAKIGQSLLEQNRELQNRNDFLEESLNASNDTVVQLRHELQMRINLLHIYADYDDDHEACGSRERRSNVEHLQRRMKKLENENLTLRNEASNLKKISASLEEKERLHIAECAKQLDAANEKIARLQSVIAEKNEECAFQSAEVERLLQEVARRGSHEKALAAENVDLHEQLNEALTMHEELSAEIVEVQERYTEVMSMLHDAEEELRTFRHNQKSHRASSADSLYDSLASELEASDSGFYSAISTARSDSGPETSKPDMKRLHAELERIRFREPNEAIVEAPSLERVSMTETRSVAIETEPQQSLRVRNRQISHSSDDVVDVPSAVLAELVRRSMSIERQRLPSATNERDPRGSAPDLRIHVDDESSSPTQSPPTTTVHAVDIVVAHSPDLRRRLSDTSVEGSAGLHVWIPRDGIRKSDRRSSSSSANGTLSKTASTDSLAGYEGPKMGEPGKPGTRDLDFSIRRLNIRRQVEREYARFRRERGLSPLCIPFFPPPIPFKKRTASMLRSASLQHASDFLQRLLSGDRSRLLQPWKAVTNVGLLAAVRDGTSQGVLMRSAILHNPPVTPPSTPLMHRRYASAHPSPTSHETSGGIVDALGLCVPSESSPQTSLTQCLDRTKRNTSPLSTMITFDEPKSGIFMRSAFS</sequence>
<feature type="region of interest" description="Disordered" evidence="6">
    <location>
        <begin position="562"/>
        <end position="605"/>
    </location>
</feature>
<keyword evidence="8" id="KW-1185">Reference proteome</keyword>
<dbReference type="PANTHER" id="PTHR15751:SF12">
    <property type="entry name" value="TRAFFICKING KINESIN-BINDING PROTEIN MILT"/>
    <property type="match status" value="1"/>
</dbReference>
<reference evidence="9" key="1">
    <citation type="submission" date="2022-11" db="UniProtKB">
        <authorList>
            <consortium name="WormBaseParasite"/>
        </authorList>
    </citation>
    <scope>IDENTIFICATION</scope>
</reference>
<dbReference type="AlphaFoldDB" id="A0A915BN14"/>
<evidence type="ECO:0000313" key="8">
    <source>
        <dbReference type="Proteomes" id="UP000887569"/>
    </source>
</evidence>
<keyword evidence="3 5" id="KW-0175">Coiled coil</keyword>